<dbReference type="GO" id="GO:0090090">
    <property type="term" value="P:negative regulation of canonical Wnt signaling pathway"/>
    <property type="evidence" value="ECO:0007669"/>
    <property type="project" value="TreeGrafter"/>
</dbReference>
<gene>
    <name evidence="9" type="primary">LZTS2</name>
    <name evidence="9" type="synonym">LAPSER1</name>
</gene>
<dbReference type="InterPro" id="IPR045329">
    <property type="entry name" value="LZTS"/>
</dbReference>
<dbReference type="GO" id="GO:0051168">
    <property type="term" value="P:nuclear export"/>
    <property type="evidence" value="ECO:0007669"/>
    <property type="project" value="UniProtKB-UniRule"/>
</dbReference>
<keyword evidence="6" id="KW-0175">Coiled coil</keyword>
<reference evidence="11" key="2">
    <citation type="submission" date="2025-09" db="UniProtKB">
        <authorList>
            <consortium name="Ensembl"/>
        </authorList>
    </citation>
    <scope>IDENTIFICATION</scope>
</reference>
<evidence type="ECO:0000313" key="11">
    <source>
        <dbReference type="Ensembl" id="ENSMMOP00000013651.1"/>
    </source>
</evidence>
<evidence type="ECO:0000256" key="5">
    <source>
        <dbReference type="ARBA" id="ARBA00022776"/>
    </source>
</evidence>
<feature type="compositionally biased region" description="Low complexity" evidence="10">
    <location>
        <begin position="273"/>
        <end position="293"/>
    </location>
</feature>
<dbReference type="OMA" id="LQHNYVQ"/>
<dbReference type="HAMAP" id="MF_03026">
    <property type="entry name" value="LZTS2"/>
    <property type="match status" value="1"/>
</dbReference>
<dbReference type="GO" id="GO:0000281">
    <property type="term" value="P:mitotic cytokinesis"/>
    <property type="evidence" value="ECO:0007669"/>
    <property type="project" value="UniProtKB-UniRule"/>
</dbReference>
<dbReference type="AlphaFoldDB" id="A0A3Q3WA62"/>
<evidence type="ECO:0000256" key="8">
    <source>
        <dbReference type="ARBA" id="ARBA00023306"/>
    </source>
</evidence>
<evidence type="ECO:0000256" key="4">
    <source>
        <dbReference type="ARBA" id="ARBA00022701"/>
    </source>
</evidence>
<dbReference type="GO" id="GO:0005737">
    <property type="term" value="C:cytoplasm"/>
    <property type="evidence" value="ECO:0007669"/>
    <property type="project" value="UniProtKB-SubCell"/>
</dbReference>
<dbReference type="GO" id="GO:0016055">
    <property type="term" value="P:Wnt signaling pathway"/>
    <property type="evidence" value="ECO:0007669"/>
    <property type="project" value="UniProtKB-KW"/>
</dbReference>
<dbReference type="InterPro" id="IPR028597">
    <property type="entry name" value="LZTS2"/>
</dbReference>
<evidence type="ECO:0000256" key="7">
    <source>
        <dbReference type="ARBA" id="ARBA00023212"/>
    </source>
</evidence>
<dbReference type="Ensembl" id="ENSMMOT00000013874.1">
    <property type="protein sequence ID" value="ENSMMOP00000013651.1"/>
    <property type="gene ID" value="ENSMMOG00000010468.1"/>
</dbReference>
<reference evidence="11" key="1">
    <citation type="submission" date="2025-08" db="UniProtKB">
        <authorList>
            <consortium name="Ensembl"/>
        </authorList>
    </citation>
    <scope>IDENTIFICATION</scope>
</reference>
<evidence type="ECO:0000313" key="12">
    <source>
        <dbReference type="Proteomes" id="UP000261620"/>
    </source>
</evidence>
<evidence type="ECO:0000256" key="9">
    <source>
        <dbReference type="HAMAP-Rule" id="MF_03026"/>
    </source>
</evidence>
<evidence type="ECO:0000256" key="1">
    <source>
        <dbReference type="ARBA" id="ARBA00022490"/>
    </source>
</evidence>
<proteinExistence type="inferred from homology"/>
<sequence>MALVQALPVPVTDHPNPAMGSVSSLISGRTYQERHCRAASEFATKSRRSTPATSCFRLQDSTLRSGSSLEQLLTIMVAGVWNDNQVLAPTSPCSDSEDQRDNRTLNGNIGGPPPKLIPVSGQLEKNMEKVLIRPTAFKPVVPKNRHSVQYLSPRPGGSTLSESQASLNLLLPLGGSSSASGTTGIGMSSSSSSEGKCSSYSGGRNARSSQSCSMSDSGRNSLSSLPTHSSTGYSLAPSEGSSSGSGSGGQLEPVSGLVRNTLGGSGSHGHTNSDSGRSSSSKSTGSGSLSGRGQPLSDSGSCGHSPPPVEGYEAVVRELEEKLRERDLELQQLRENLDENEAAICQVYEEKQRRCESELEELRQSCAAKMKQASQKAQRAQQVLQLQVFQLQQEKKKLQEDFSSLLQDRETLEKRCATIQREQTQLGPRLEETKWEVCQKSGEISLLKQQLKEIQSELSQKAGDIVVLKAQLREARSELQASQARTQEAQVALRTRSLELEVCENELQRRKSEAELLREKLGRVEEESARLRDALSESDEAKAQRQNAENMLGLRQQVDRLKAELMYERRTSEEHLSRFEDERRVWQEEKEKVIRYQKQLQQNYIQMYRRNRDLERVMRELSLELESRDMEDYEVHSGSNNIHFEEITATEI</sequence>
<keyword evidence="3 9" id="KW-0879">Wnt signaling pathway</keyword>
<feature type="region of interest" description="Disordered" evidence="10">
    <location>
        <begin position="180"/>
        <end position="310"/>
    </location>
</feature>
<keyword evidence="8 9" id="KW-0131">Cell cycle</keyword>
<organism evidence="11 12">
    <name type="scientific">Mola mola</name>
    <name type="common">Ocean sunfish</name>
    <name type="synonym">Tetraodon mola</name>
    <dbReference type="NCBI Taxonomy" id="94237"/>
    <lineage>
        <taxon>Eukaryota</taxon>
        <taxon>Metazoa</taxon>
        <taxon>Chordata</taxon>
        <taxon>Craniata</taxon>
        <taxon>Vertebrata</taxon>
        <taxon>Euteleostomi</taxon>
        <taxon>Actinopterygii</taxon>
        <taxon>Neopterygii</taxon>
        <taxon>Teleostei</taxon>
        <taxon>Neoteleostei</taxon>
        <taxon>Acanthomorphata</taxon>
        <taxon>Eupercaria</taxon>
        <taxon>Tetraodontiformes</taxon>
        <taxon>Molidae</taxon>
        <taxon>Mola</taxon>
    </lineage>
</organism>
<keyword evidence="7 9" id="KW-0206">Cytoskeleton</keyword>
<comment type="function">
    <text evidence="9">Negative regulator of katanin-mediated microtubule severing and release from the centrosome. Required for central spindle formation and the completion of cytokinesis. Negative regulator of the Wnt signaling pathway. Represses beta-catenin-mediated transcriptional activation by promoting the nuclear exclusion of beta-catenin.</text>
</comment>
<keyword evidence="12" id="KW-1185">Reference proteome</keyword>
<evidence type="ECO:0000256" key="10">
    <source>
        <dbReference type="SAM" id="MobiDB-lite"/>
    </source>
</evidence>
<comment type="subcellular location">
    <subcellularLocation>
        <location evidence="9">Cytoplasm</location>
    </subcellularLocation>
    <subcellularLocation>
        <location evidence="9">Cytoplasm</location>
        <location evidence="9">Cytoskeleton</location>
        <location evidence="9">Microtubule organizing center</location>
        <location evidence="9">Centrosome</location>
    </subcellularLocation>
</comment>
<feature type="region of interest" description="Disordered" evidence="10">
    <location>
        <begin position="89"/>
        <end position="115"/>
    </location>
</feature>
<keyword evidence="5 9" id="KW-0498">Mitosis</keyword>
<keyword evidence="1 9" id="KW-0963">Cytoplasm</keyword>
<dbReference type="GO" id="GO:0005813">
    <property type="term" value="C:centrosome"/>
    <property type="evidence" value="ECO:0007669"/>
    <property type="project" value="UniProtKB-SubCell"/>
</dbReference>
<keyword evidence="4 9" id="KW-0493">Microtubule</keyword>
<feature type="compositionally biased region" description="Low complexity" evidence="10">
    <location>
        <begin position="180"/>
        <end position="203"/>
    </location>
</feature>
<name>A0A3Q3WA62_MOLML</name>
<evidence type="ECO:0000256" key="2">
    <source>
        <dbReference type="ARBA" id="ARBA00022618"/>
    </source>
</evidence>
<evidence type="ECO:0000256" key="3">
    <source>
        <dbReference type="ARBA" id="ARBA00022687"/>
    </source>
</evidence>
<dbReference type="Pfam" id="PF06818">
    <property type="entry name" value="Fez1"/>
    <property type="match status" value="1"/>
</dbReference>
<dbReference type="GO" id="GO:0051013">
    <property type="term" value="P:microtubule severing"/>
    <property type="evidence" value="ECO:0007669"/>
    <property type="project" value="UniProtKB-UniRule"/>
</dbReference>
<accession>A0A3Q3WA62</accession>
<comment type="similarity">
    <text evidence="9">Belongs to the LZTS2 family.</text>
</comment>
<keyword evidence="2 9" id="KW-0132">Cell division</keyword>
<dbReference type="Proteomes" id="UP000261620">
    <property type="component" value="Unplaced"/>
</dbReference>
<dbReference type="GO" id="GO:0005874">
    <property type="term" value="C:microtubule"/>
    <property type="evidence" value="ECO:0007669"/>
    <property type="project" value="UniProtKB-KW"/>
</dbReference>
<feature type="compositionally biased region" description="Polar residues" evidence="10">
    <location>
        <begin position="206"/>
        <end position="233"/>
    </location>
</feature>
<dbReference type="PANTHER" id="PTHR19354:SF4">
    <property type="entry name" value="ZIPPER PUTATIVE TUMOR SUPPRESSOR 2-RELATED"/>
    <property type="match status" value="1"/>
</dbReference>
<protein>
    <recommendedName>
        <fullName evidence="9">Leucine zipper putative tumor suppressor 2 homolog</fullName>
    </recommendedName>
    <alternativeName>
        <fullName evidence="9">Protein LAPSER1</fullName>
    </alternativeName>
</protein>
<evidence type="ECO:0000256" key="6">
    <source>
        <dbReference type="ARBA" id="ARBA00023054"/>
    </source>
</evidence>
<dbReference type="STRING" id="94237.ENSMMOP00000013651"/>
<dbReference type="PANTHER" id="PTHR19354">
    <property type="entry name" value="ZIPPER PUTATIVE TUMOR SUPPRESSOR 2 HOMOLOG-LIKE PROTEIN-RELATED"/>
    <property type="match status" value="1"/>
</dbReference>
<dbReference type="GO" id="GO:0051255">
    <property type="term" value="P:spindle midzone assembly"/>
    <property type="evidence" value="ECO:0007669"/>
    <property type="project" value="UniProtKB-UniRule"/>
</dbReference>
<dbReference type="GO" id="GO:0030496">
    <property type="term" value="C:midbody"/>
    <property type="evidence" value="ECO:0007669"/>
    <property type="project" value="UniProtKB-UniRule"/>
</dbReference>